<dbReference type="InterPro" id="IPR008011">
    <property type="entry name" value="Complex1_LYR_dom"/>
</dbReference>
<dbReference type="CDD" id="cd20266">
    <property type="entry name" value="Complex1_LYR_NDUFA6_LYRM6"/>
    <property type="match status" value="1"/>
</dbReference>
<evidence type="ECO:0000256" key="12">
    <source>
        <dbReference type="ARBA" id="ARBA00032352"/>
    </source>
</evidence>
<keyword evidence="10" id="KW-0472">Membrane</keyword>
<evidence type="ECO:0000256" key="9">
    <source>
        <dbReference type="ARBA" id="ARBA00023128"/>
    </source>
</evidence>
<evidence type="ECO:0000256" key="2">
    <source>
        <dbReference type="ARBA" id="ARBA00009508"/>
    </source>
</evidence>
<dbReference type="PIRSF" id="PIRSF006643">
    <property type="entry name" value="NDUA6"/>
    <property type="match status" value="1"/>
</dbReference>
<dbReference type="InterPro" id="IPR016488">
    <property type="entry name" value="NADH_Ub_cplx-1_asu_su-6"/>
</dbReference>
<evidence type="ECO:0000256" key="13">
    <source>
        <dbReference type="ARBA" id="ARBA00046116"/>
    </source>
</evidence>
<gene>
    <name evidence="16" type="primary">LOC100905749</name>
</gene>
<evidence type="ECO:0000256" key="3">
    <source>
        <dbReference type="ARBA" id="ARBA00011790"/>
    </source>
</evidence>
<organism evidence="15 16">
    <name type="scientific">Galendromus occidentalis</name>
    <name type="common">western predatory mite</name>
    <dbReference type="NCBI Taxonomy" id="34638"/>
    <lineage>
        <taxon>Eukaryota</taxon>
        <taxon>Metazoa</taxon>
        <taxon>Ecdysozoa</taxon>
        <taxon>Arthropoda</taxon>
        <taxon>Chelicerata</taxon>
        <taxon>Arachnida</taxon>
        <taxon>Acari</taxon>
        <taxon>Parasitiformes</taxon>
        <taxon>Mesostigmata</taxon>
        <taxon>Gamasina</taxon>
        <taxon>Phytoseioidea</taxon>
        <taxon>Phytoseiidae</taxon>
        <taxon>Typhlodrominae</taxon>
        <taxon>Galendromus</taxon>
    </lineage>
</organism>
<comment type="similarity">
    <text evidence="2">Belongs to the complex I LYR family.</text>
</comment>
<evidence type="ECO:0000256" key="6">
    <source>
        <dbReference type="ARBA" id="ARBA00022660"/>
    </source>
</evidence>
<keyword evidence="9" id="KW-0496">Mitochondrion</keyword>
<dbReference type="Pfam" id="PF05347">
    <property type="entry name" value="Complex1_LYR"/>
    <property type="match status" value="1"/>
</dbReference>
<evidence type="ECO:0000256" key="7">
    <source>
        <dbReference type="ARBA" id="ARBA00022792"/>
    </source>
</evidence>
<evidence type="ECO:0000256" key="8">
    <source>
        <dbReference type="ARBA" id="ARBA00022982"/>
    </source>
</evidence>
<dbReference type="Proteomes" id="UP000694867">
    <property type="component" value="Unplaced"/>
</dbReference>
<dbReference type="PANTHER" id="PTHR12964">
    <property type="entry name" value="NADH-UBIQUINONE OXIDOREDUCTASE B14 SUBUNIT"/>
    <property type="match status" value="1"/>
</dbReference>
<name>A0AAJ6VV89_9ACAR</name>
<dbReference type="CTD" id="36159"/>
<evidence type="ECO:0000259" key="14">
    <source>
        <dbReference type="Pfam" id="PF05347"/>
    </source>
</evidence>
<reference evidence="16" key="1">
    <citation type="submission" date="2025-08" db="UniProtKB">
        <authorList>
            <consortium name="RefSeq"/>
        </authorList>
    </citation>
    <scope>IDENTIFICATION</scope>
</reference>
<comment type="subunit">
    <text evidence="3">Mammalian complex I is composed of 45 different subunits.</text>
</comment>
<dbReference type="InterPro" id="IPR045299">
    <property type="entry name" value="Complex1_LYR_NDUFA6_LYRM6"/>
</dbReference>
<accession>A0AAJ6VV89</accession>
<evidence type="ECO:0000256" key="4">
    <source>
        <dbReference type="ARBA" id="ARBA00016386"/>
    </source>
</evidence>
<keyword evidence="15" id="KW-1185">Reference proteome</keyword>
<sequence>MRFSGTIDYSTVVKPVMSTTMPEAKRRVMSLYKAWFRAIPTIMDKFDISVSEKDCRVKIREKFEMNRNVSDIRTIDLLVMKGQMELVETLRLFKTKSHVMAFFRDSVPEKPKDFLSKFLDGQ</sequence>
<comment type="subcellular location">
    <subcellularLocation>
        <location evidence="1">Mitochondrion inner membrane</location>
        <topology evidence="1">Peripheral membrane protein</topology>
        <orientation evidence="1">Matrix side</orientation>
    </subcellularLocation>
</comment>
<dbReference type="GO" id="GO:0006979">
    <property type="term" value="P:response to oxidative stress"/>
    <property type="evidence" value="ECO:0007669"/>
    <property type="project" value="TreeGrafter"/>
</dbReference>
<evidence type="ECO:0000313" key="16">
    <source>
        <dbReference type="RefSeq" id="XP_003737834.1"/>
    </source>
</evidence>
<dbReference type="PANTHER" id="PTHR12964:SF0">
    <property type="entry name" value="NADH DEHYDROGENASE [UBIQUINONE] 1 ALPHA SUBCOMPLEX SUBUNIT 6"/>
    <property type="match status" value="1"/>
</dbReference>
<dbReference type="GeneID" id="100905749"/>
<evidence type="ECO:0000256" key="10">
    <source>
        <dbReference type="ARBA" id="ARBA00023136"/>
    </source>
</evidence>
<keyword evidence="8" id="KW-0249">Electron transport</keyword>
<dbReference type="GO" id="GO:0045271">
    <property type="term" value="C:respiratory chain complex I"/>
    <property type="evidence" value="ECO:0007669"/>
    <property type="project" value="InterPro"/>
</dbReference>
<evidence type="ECO:0000256" key="1">
    <source>
        <dbReference type="ARBA" id="ARBA00004443"/>
    </source>
</evidence>
<keyword evidence="6" id="KW-0679">Respiratory chain</keyword>
<dbReference type="AlphaFoldDB" id="A0AAJ6VV89"/>
<keyword evidence="5" id="KW-0813">Transport</keyword>
<comment type="function">
    <text evidence="13">Accessory subunit of the mitochondrial membrane respiratory chain NADH dehydrogenase (Complex I), that is believed to be not involved in catalysis. Required for proper complex I assembly. Complex I functions in the transfer of electrons from NADH to the respiratory chain. The immediate electron acceptor for the enzyme is believed to be ubiquinone.</text>
</comment>
<evidence type="ECO:0000256" key="11">
    <source>
        <dbReference type="ARBA" id="ARBA00030213"/>
    </source>
</evidence>
<dbReference type="GO" id="GO:0005743">
    <property type="term" value="C:mitochondrial inner membrane"/>
    <property type="evidence" value="ECO:0007669"/>
    <property type="project" value="UniProtKB-SubCell"/>
</dbReference>
<keyword evidence="7" id="KW-0999">Mitochondrion inner membrane</keyword>
<proteinExistence type="inferred from homology"/>
<dbReference type="KEGG" id="goe:100905749"/>
<feature type="domain" description="Complex 1 LYR protein" evidence="14">
    <location>
        <begin position="26"/>
        <end position="86"/>
    </location>
</feature>
<protein>
    <recommendedName>
        <fullName evidence="4">NADH dehydrogenase [ubiquinone] 1 alpha subcomplex subunit 6</fullName>
    </recommendedName>
    <alternativeName>
        <fullName evidence="11">Complex I-B14</fullName>
    </alternativeName>
    <alternativeName>
        <fullName evidence="12">NADH-ubiquinone oxidoreductase B14 subunit</fullName>
    </alternativeName>
</protein>
<evidence type="ECO:0000313" key="15">
    <source>
        <dbReference type="Proteomes" id="UP000694867"/>
    </source>
</evidence>
<evidence type="ECO:0000256" key="5">
    <source>
        <dbReference type="ARBA" id="ARBA00022448"/>
    </source>
</evidence>
<dbReference type="RefSeq" id="XP_003737834.1">
    <property type="nucleotide sequence ID" value="XM_003737786.1"/>
</dbReference>